<evidence type="ECO:0000259" key="3">
    <source>
        <dbReference type="PROSITE" id="PS51841"/>
    </source>
</evidence>
<feature type="region of interest" description="Disordered" evidence="1">
    <location>
        <begin position="17"/>
        <end position="134"/>
    </location>
</feature>
<gene>
    <name evidence="4" type="ORF">POL58_13095</name>
</gene>
<accession>A0ABT5B5A2</accession>
<feature type="signal peptide" evidence="2">
    <location>
        <begin position="1"/>
        <end position="19"/>
    </location>
</feature>
<protein>
    <submittedName>
        <fullName evidence="4">Lamin tail domain-containing protein</fullName>
    </submittedName>
</protein>
<dbReference type="InterPro" id="IPR001322">
    <property type="entry name" value="Lamin_tail_dom"/>
</dbReference>
<dbReference type="EMBL" id="JAQNDN010000005">
    <property type="protein sequence ID" value="MDC0668684.1"/>
    <property type="molecule type" value="Genomic_DNA"/>
</dbReference>
<organism evidence="4 5">
    <name type="scientific">Nannocystis radixulma</name>
    <dbReference type="NCBI Taxonomy" id="2995305"/>
    <lineage>
        <taxon>Bacteria</taxon>
        <taxon>Pseudomonadati</taxon>
        <taxon>Myxococcota</taxon>
        <taxon>Polyangia</taxon>
        <taxon>Nannocystales</taxon>
        <taxon>Nannocystaceae</taxon>
        <taxon>Nannocystis</taxon>
    </lineage>
</organism>
<dbReference type="SUPFAM" id="SSF74853">
    <property type="entry name" value="Lamin A/C globular tail domain"/>
    <property type="match status" value="1"/>
</dbReference>
<comment type="caution">
    <text evidence="4">The sequence shown here is derived from an EMBL/GenBank/DDBJ whole genome shotgun (WGS) entry which is preliminary data.</text>
</comment>
<dbReference type="PROSITE" id="PS51841">
    <property type="entry name" value="LTD"/>
    <property type="match status" value="1"/>
</dbReference>
<dbReference type="Proteomes" id="UP001217838">
    <property type="component" value="Unassembled WGS sequence"/>
</dbReference>
<feature type="compositionally biased region" description="Low complexity" evidence="1">
    <location>
        <begin position="23"/>
        <end position="121"/>
    </location>
</feature>
<evidence type="ECO:0000313" key="5">
    <source>
        <dbReference type="Proteomes" id="UP001217838"/>
    </source>
</evidence>
<feature type="chain" id="PRO_5047451931" evidence="2">
    <location>
        <begin position="20"/>
        <end position="531"/>
    </location>
</feature>
<dbReference type="InterPro" id="IPR036415">
    <property type="entry name" value="Lamin_tail_dom_sf"/>
</dbReference>
<keyword evidence="5" id="KW-1185">Reference proteome</keyword>
<evidence type="ECO:0000256" key="1">
    <source>
        <dbReference type="SAM" id="MobiDB-lite"/>
    </source>
</evidence>
<evidence type="ECO:0000313" key="4">
    <source>
        <dbReference type="EMBL" id="MDC0668684.1"/>
    </source>
</evidence>
<dbReference type="Pfam" id="PF00932">
    <property type="entry name" value="LTD"/>
    <property type="match status" value="1"/>
</dbReference>
<evidence type="ECO:0000256" key="2">
    <source>
        <dbReference type="SAM" id="SignalP"/>
    </source>
</evidence>
<dbReference type="RefSeq" id="WP_271998085.1">
    <property type="nucleotide sequence ID" value="NZ_JAQNDN010000005.1"/>
</dbReference>
<feature type="domain" description="LTD" evidence="3">
    <location>
        <begin position="348"/>
        <end position="480"/>
    </location>
</feature>
<reference evidence="4 5" key="1">
    <citation type="submission" date="2022-11" db="EMBL/GenBank/DDBJ databases">
        <title>Minimal conservation of predation-associated metabolite biosynthetic gene clusters underscores biosynthetic potential of Myxococcota including descriptions for ten novel species: Archangium lansinium sp. nov., Myxococcus landrumus sp. nov., Nannocystis bai.</title>
        <authorList>
            <person name="Ahearne A."/>
            <person name="Stevens C."/>
            <person name="Dowd S."/>
        </authorList>
    </citation>
    <scope>NUCLEOTIDE SEQUENCE [LARGE SCALE GENOMIC DNA]</scope>
    <source>
        <strain evidence="4 5">NCELM</strain>
    </source>
</reference>
<sequence length="531" mass="53787">MSKLSYRLGFALLVLPACSNPAPGDTDGTSDTSTTTSTTDDTQTTTPPTTEPPTTSTTETSTTSTSEPTTTEPVTTETSTDTSTTTTDTTTTTSTDTTDSTTTEDTTTTTSGTDTETSSTTEAPDQCADGEQNGDETDIDCGGGVCSPCAEGGACLADTDCASQLCVDGVCAPTPPSCMDGQKNGNETDIDCGGDECPACADDLACVDGDDCLSQVCTDDKCVAATCDDTVQNGEESDVDCGGPTCDACLDGDSCDSADDCASGVCDNNVCSPATCDDTVKNGAETDVDCGGADCDPCGNGLDCGTDADCESGFCIDGLCVNVGCLDGIQNGQETGVDCGGPDCAPCSDLNLVINEVDYDQINSDNAEFIELLNATGQPIDLAGHKVVLISGNDNKAYATYDLSPAGTIEPGQYLVLAKPSFVIPAGVLKINFSGDVDRVQNGSPDGIALVHDTTLVDALSYEGGMTMANTGIAGLGVVSLVEGTVLPMDIQDSNMEVRSLVRLPNGSDSNDAATDWALSATPTPGAANVP</sequence>
<name>A0ABT5B5A2_9BACT</name>
<proteinExistence type="predicted"/>
<keyword evidence="2" id="KW-0732">Signal</keyword>